<gene>
    <name evidence="1" type="ordered locus">CENSYa_0898</name>
</gene>
<reference evidence="1 2" key="1">
    <citation type="journal article" date="2006" name="Proc. Natl. Acad. Sci. U.S.A.">
        <title>Genomic analysis of the uncultivated marine crenarchaeote Cenarchaeum symbiosum.</title>
        <authorList>
            <person name="Hallam S.J."/>
            <person name="Konstantinidis K.T."/>
            <person name="Putnam N."/>
            <person name="Schleper C."/>
            <person name="Watanabe Y."/>
            <person name="Sugahara J."/>
            <person name="Preston C."/>
            <person name="de la Torre J."/>
            <person name="Richardson P.M."/>
            <person name="DeLong E.F."/>
        </authorList>
    </citation>
    <scope>NUCLEOTIDE SEQUENCE [LARGE SCALE GENOMIC DNA]</scope>
    <source>
        <strain evidence="2">A</strain>
    </source>
</reference>
<name>A0RW13_CENSY</name>
<dbReference type="KEGG" id="csy:CENSYa_0898"/>
<evidence type="ECO:0000313" key="1">
    <source>
        <dbReference type="EMBL" id="ABK77530.1"/>
    </source>
</evidence>
<dbReference type="EMBL" id="DP000238">
    <property type="protein sequence ID" value="ABK77530.1"/>
    <property type="molecule type" value="Genomic_DNA"/>
</dbReference>
<dbReference type="PATRIC" id="fig|414004.10.peg.829"/>
<evidence type="ECO:0000313" key="2">
    <source>
        <dbReference type="Proteomes" id="UP000000758"/>
    </source>
</evidence>
<accession>A0RW13</accession>
<dbReference type="Proteomes" id="UP000000758">
    <property type="component" value="Chromosome"/>
</dbReference>
<sequence length="165" mass="18802">MDFIQGVHGLCMVRLRYWKLSPDEVAGLSYPEEMLLNWDIKCTREPEIEGRFIGVFMYKNGAPIDYTPTKGIAYFYNNISREELPTITGFLKKRFGGEELEKGERIFLKNSRETYSPADIAGLARELEVEFSTKAVITLEFQGLEEEKAKESGLPEAKLLPIPGK</sequence>
<dbReference type="AlphaFoldDB" id="A0RW13"/>
<protein>
    <submittedName>
        <fullName evidence="1">Uncharacterized protein</fullName>
    </submittedName>
</protein>
<dbReference type="HOGENOM" id="CLU_140803_0_0_2"/>
<organism evidence="1 2">
    <name type="scientific">Cenarchaeum symbiosum (strain A)</name>
    <dbReference type="NCBI Taxonomy" id="414004"/>
    <lineage>
        <taxon>Archaea</taxon>
        <taxon>Nitrososphaerota</taxon>
        <taxon>Candidatus Cenarchaeales</taxon>
        <taxon>Candidatus Cenarchaeaceae</taxon>
        <taxon>Candidatus Cenarchaeum</taxon>
    </lineage>
</organism>
<keyword evidence="2" id="KW-1185">Reference proteome</keyword>
<dbReference type="EnsemblBacteria" id="ABK77530">
    <property type="protein sequence ID" value="ABK77530"/>
    <property type="gene ID" value="CENSYa_0898"/>
</dbReference>
<proteinExistence type="predicted"/>
<dbReference type="STRING" id="414004.CENSYa_0898"/>